<comment type="caution">
    <text evidence="1">The sequence shown here is derived from an EMBL/GenBank/DDBJ whole genome shotgun (WGS) entry which is preliminary data.</text>
</comment>
<gene>
    <name evidence="1" type="ORF">E2C01_009003</name>
</gene>
<accession>A0A5B7D5N5</accession>
<protein>
    <submittedName>
        <fullName evidence="1">Uncharacterized protein</fullName>
    </submittedName>
</protein>
<sequence>MSEAATLAIPGGDPVAWWCLVVPGGAPSRSEYPNSSRPLNQPDAAIDGALNEAQPVLREVLAEGSLFFFYITSFLFLRSGEKK</sequence>
<dbReference type="AlphaFoldDB" id="A0A5B7D5N5"/>
<dbReference type="EMBL" id="VSRR010000485">
    <property type="protein sequence ID" value="MPC16183.1"/>
    <property type="molecule type" value="Genomic_DNA"/>
</dbReference>
<name>A0A5B7D5N5_PORTR</name>
<proteinExistence type="predicted"/>
<dbReference type="Proteomes" id="UP000324222">
    <property type="component" value="Unassembled WGS sequence"/>
</dbReference>
<evidence type="ECO:0000313" key="2">
    <source>
        <dbReference type="Proteomes" id="UP000324222"/>
    </source>
</evidence>
<organism evidence="1 2">
    <name type="scientific">Portunus trituberculatus</name>
    <name type="common">Swimming crab</name>
    <name type="synonym">Neptunus trituberculatus</name>
    <dbReference type="NCBI Taxonomy" id="210409"/>
    <lineage>
        <taxon>Eukaryota</taxon>
        <taxon>Metazoa</taxon>
        <taxon>Ecdysozoa</taxon>
        <taxon>Arthropoda</taxon>
        <taxon>Crustacea</taxon>
        <taxon>Multicrustacea</taxon>
        <taxon>Malacostraca</taxon>
        <taxon>Eumalacostraca</taxon>
        <taxon>Eucarida</taxon>
        <taxon>Decapoda</taxon>
        <taxon>Pleocyemata</taxon>
        <taxon>Brachyura</taxon>
        <taxon>Eubrachyura</taxon>
        <taxon>Portunoidea</taxon>
        <taxon>Portunidae</taxon>
        <taxon>Portuninae</taxon>
        <taxon>Portunus</taxon>
    </lineage>
</organism>
<reference evidence="1 2" key="1">
    <citation type="submission" date="2019-05" db="EMBL/GenBank/DDBJ databases">
        <title>Another draft genome of Portunus trituberculatus and its Hox gene families provides insights of decapod evolution.</title>
        <authorList>
            <person name="Jeong J.-H."/>
            <person name="Song I."/>
            <person name="Kim S."/>
            <person name="Choi T."/>
            <person name="Kim D."/>
            <person name="Ryu S."/>
            <person name="Kim W."/>
        </authorList>
    </citation>
    <scope>NUCLEOTIDE SEQUENCE [LARGE SCALE GENOMIC DNA]</scope>
    <source>
        <tissue evidence="1">Muscle</tissue>
    </source>
</reference>
<evidence type="ECO:0000313" key="1">
    <source>
        <dbReference type="EMBL" id="MPC16183.1"/>
    </source>
</evidence>
<keyword evidence="2" id="KW-1185">Reference proteome</keyword>